<gene>
    <name evidence="2" type="ORF">CPAR01_14010</name>
</gene>
<dbReference type="PANTHER" id="PTHR47784:SF5">
    <property type="entry name" value="STEROL UPTAKE CONTROL PROTEIN 2"/>
    <property type="match status" value="1"/>
</dbReference>
<dbReference type="EMBL" id="MOPA01000014">
    <property type="protein sequence ID" value="KAK1523157.1"/>
    <property type="molecule type" value="Genomic_DNA"/>
</dbReference>
<accession>A0ABQ9S3X1</accession>
<organism evidence="2 3">
    <name type="scientific">Colletotrichum paranaense</name>
    <dbReference type="NCBI Taxonomy" id="1914294"/>
    <lineage>
        <taxon>Eukaryota</taxon>
        <taxon>Fungi</taxon>
        <taxon>Dikarya</taxon>
        <taxon>Ascomycota</taxon>
        <taxon>Pezizomycotina</taxon>
        <taxon>Sordariomycetes</taxon>
        <taxon>Hypocreomycetidae</taxon>
        <taxon>Glomerellales</taxon>
        <taxon>Glomerellaceae</taxon>
        <taxon>Colletotrichum</taxon>
        <taxon>Colletotrichum acutatum species complex</taxon>
    </lineage>
</organism>
<evidence type="ECO:0008006" key="4">
    <source>
        <dbReference type="Google" id="ProtNLM"/>
    </source>
</evidence>
<dbReference type="Proteomes" id="UP001241169">
    <property type="component" value="Unassembled WGS sequence"/>
</dbReference>
<dbReference type="GeneID" id="85382161"/>
<dbReference type="PANTHER" id="PTHR47784">
    <property type="entry name" value="STEROL UPTAKE CONTROL PROTEIN 2"/>
    <property type="match status" value="1"/>
</dbReference>
<evidence type="ECO:0000313" key="2">
    <source>
        <dbReference type="EMBL" id="KAK1523157.1"/>
    </source>
</evidence>
<evidence type="ECO:0000256" key="1">
    <source>
        <dbReference type="SAM" id="MobiDB-lite"/>
    </source>
</evidence>
<evidence type="ECO:0000313" key="3">
    <source>
        <dbReference type="Proteomes" id="UP001241169"/>
    </source>
</evidence>
<sequence length="403" mass="45032">MSWEPTSHSHSHPGVSRVPSIQRRSSSRKGSSGSRAKTQTPSISPIDHSLTPPSLLESTINLPADFISDPGSSIAASSPDPFPYFIKFSTEPVEPLYMSKWITDLELMHQYSTATYLTMPRSCNVGHIWQFEVPKLGLTYIFLMHEILALAALHLAYLHPEQRESYALHASQHQSDAIAGMRELLVQITAENCHALFAGSTLLLVNAYSTFPYQRGPGNTEGPTVDDVLDVFLLVRGMSHILSSSQPIIQTGPFANFFSELNTPTSTPLLEAVARHLKTYQTTLRTTNANEATQKVVNKEIDVFLGWITYAIQTTVSPELRVAVTWPINLTEEYLQLLRNREPTALVLLAYYSVVVRSTESTTWFMQGWGINCARAIVADLDPEWKELIQWPLAFISDRSIEL</sequence>
<dbReference type="RefSeq" id="XP_060342996.1">
    <property type="nucleotide sequence ID" value="XM_060498262.1"/>
</dbReference>
<reference evidence="2 3" key="1">
    <citation type="submission" date="2016-10" db="EMBL/GenBank/DDBJ databases">
        <title>The genome sequence of Colletotrichum fioriniae PJ7.</title>
        <authorList>
            <person name="Baroncelli R."/>
        </authorList>
    </citation>
    <scope>NUCLEOTIDE SEQUENCE [LARGE SCALE GENOMIC DNA]</scope>
    <source>
        <strain evidence="2 3">IMI 384185</strain>
    </source>
</reference>
<feature type="region of interest" description="Disordered" evidence="1">
    <location>
        <begin position="1"/>
        <end position="51"/>
    </location>
</feature>
<comment type="caution">
    <text evidence="2">The sequence shown here is derived from an EMBL/GenBank/DDBJ whole genome shotgun (WGS) entry which is preliminary data.</text>
</comment>
<keyword evidence="3" id="KW-1185">Reference proteome</keyword>
<protein>
    <recommendedName>
        <fullName evidence="4">Upc2 protein</fullName>
    </recommendedName>
</protein>
<dbReference type="InterPro" id="IPR053157">
    <property type="entry name" value="Sterol_Uptake_Regulator"/>
</dbReference>
<proteinExistence type="predicted"/>
<name>A0ABQ9S3X1_9PEZI</name>